<organism evidence="13 14">
    <name type="scientific">Clostridium oryzae</name>
    <dbReference type="NCBI Taxonomy" id="1450648"/>
    <lineage>
        <taxon>Bacteria</taxon>
        <taxon>Bacillati</taxon>
        <taxon>Bacillota</taxon>
        <taxon>Clostridia</taxon>
        <taxon>Eubacteriales</taxon>
        <taxon>Clostridiaceae</taxon>
        <taxon>Clostridium</taxon>
    </lineage>
</organism>
<evidence type="ECO:0000256" key="1">
    <source>
        <dbReference type="ARBA" id="ARBA00005094"/>
    </source>
</evidence>
<dbReference type="FunFam" id="3.40.50.720:FF:000045">
    <property type="entry name" value="1-deoxy-D-xylulose 5-phosphate reductoisomerase"/>
    <property type="match status" value="1"/>
</dbReference>
<dbReference type="InterPro" id="IPR013644">
    <property type="entry name" value="DXP_reductoisomerase_C"/>
</dbReference>
<dbReference type="HAMAP" id="MF_00183">
    <property type="entry name" value="DXP_reductoisom"/>
    <property type="match status" value="1"/>
</dbReference>
<dbReference type="Gene3D" id="3.40.50.720">
    <property type="entry name" value="NAD(P)-binding Rossmann-like Domain"/>
    <property type="match status" value="1"/>
</dbReference>
<dbReference type="UniPathway" id="UPA00056">
    <property type="reaction ID" value="UER00092"/>
</dbReference>
<feature type="binding site" evidence="9">
    <location>
        <position position="10"/>
    </location>
    <ligand>
        <name>NADPH</name>
        <dbReference type="ChEBI" id="CHEBI:57783"/>
    </ligand>
</feature>
<evidence type="ECO:0000256" key="5">
    <source>
        <dbReference type="ARBA" id="ARBA00023002"/>
    </source>
</evidence>
<keyword evidence="7 9" id="KW-0414">Isoprene biosynthesis</keyword>
<feature type="binding site" evidence="9">
    <location>
        <position position="150"/>
    </location>
    <ligand>
        <name>Mn(2+)</name>
        <dbReference type="ChEBI" id="CHEBI:29035"/>
    </ligand>
</feature>
<keyword evidence="5 9" id="KW-0560">Oxidoreductase</keyword>
<protein>
    <recommendedName>
        <fullName evidence="9">1-deoxy-D-xylulose 5-phosphate reductoisomerase</fullName>
        <shortName evidence="9">DXP reductoisomerase</shortName>
        <ecNumber evidence="9">1.1.1.267</ecNumber>
    </recommendedName>
    <alternativeName>
        <fullName evidence="9">1-deoxyxylulose-5-phosphate reductoisomerase</fullName>
    </alternativeName>
    <alternativeName>
        <fullName evidence="9">2-C-methyl-D-erythritol 4-phosphate synthase</fullName>
    </alternativeName>
</protein>
<dbReference type="GO" id="GO:0070402">
    <property type="term" value="F:NADPH binding"/>
    <property type="evidence" value="ECO:0007669"/>
    <property type="project" value="InterPro"/>
</dbReference>
<dbReference type="GO" id="GO:0051484">
    <property type="term" value="P:isopentenyl diphosphate biosynthetic process, methylerythritol 4-phosphate pathway involved in terpenoid biosynthetic process"/>
    <property type="evidence" value="ECO:0007669"/>
    <property type="project" value="TreeGrafter"/>
</dbReference>
<dbReference type="NCBIfam" id="TIGR00243">
    <property type="entry name" value="Dxr"/>
    <property type="match status" value="1"/>
</dbReference>
<dbReference type="NCBIfam" id="NF009114">
    <property type="entry name" value="PRK12464.1"/>
    <property type="match status" value="1"/>
</dbReference>
<comment type="function">
    <text evidence="9">Catalyzes the NADPH-dependent rearrangement and reduction of 1-deoxy-D-xylulose-5-phosphate (DXP) to 2-C-methyl-D-erythritol 4-phosphate (MEP).</text>
</comment>
<dbReference type="GO" id="GO:0016853">
    <property type="term" value="F:isomerase activity"/>
    <property type="evidence" value="ECO:0007669"/>
    <property type="project" value="UniProtKB-KW"/>
</dbReference>
<feature type="binding site" evidence="9">
    <location>
        <position position="176"/>
    </location>
    <ligand>
        <name>1-deoxy-D-xylulose 5-phosphate</name>
        <dbReference type="ChEBI" id="CHEBI:57792"/>
    </ligand>
</feature>
<feature type="binding site" evidence="9">
    <location>
        <position position="217"/>
    </location>
    <ligand>
        <name>1-deoxy-D-xylulose 5-phosphate</name>
        <dbReference type="ChEBI" id="CHEBI:57792"/>
    </ligand>
</feature>
<sequence>MRNITLLGATGSIGTQTLDVIRRQNEEFKLFAVSANKNWDKLIEIIEEFSPKFAVLMEENAYKKVSNYCRMYNKNTEVLLGMNGLIDISTLEDVDIVVTAVVGMIGIKPTLEAINHGKDIALANKETLVVAGEIIMEAAKKNNVRILPVDSEHGAIFQCLQGNNIKDVDKIILTASGGPFRGRKFNDIANIPVEEALNHPKWNMGSKISIDSATLMNKGLEVIEAHWLFNQCYEDIQVVVHPQSIIHSAVQYKDGSIIAQMASADMRLPIQYALNFPYRKQCVINKIDLTEIGKLTFEKPDMENFPCLGIAIAAGKQGGLMPGILNSANETAVSLYLNNKINFGQISYIVKECLDKFFSSAEVNLDNILDMQSKVTDYIIKKYK</sequence>
<comment type="catalytic activity">
    <reaction evidence="8">
        <text>2-C-methyl-D-erythritol 4-phosphate + NADP(+) = 1-deoxy-D-xylulose 5-phosphate + NADPH + H(+)</text>
        <dbReference type="Rhea" id="RHEA:13717"/>
        <dbReference type="ChEBI" id="CHEBI:15378"/>
        <dbReference type="ChEBI" id="CHEBI:57783"/>
        <dbReference type="ChEBI" id="CHEBI:57792"/>
        <dbReference type="ChEBI" id="CHEBI:58262"/>
        <dbReference type="ChEBI" id="CHEBI:58349"/>
        <dbReference type="EC" id="1.1.1.267"/>
    </reaction>
    <physiologicalReaction direction="right-to-left" evidence="8">
        <dbReference type="Rhea" id="RHEA:13719"/>
    </physiologicalReaction>
</comment>
<gene>
    <name evidence="9 13" type="primary">dxr</name>
    <name evidence="13" type="ORF">CLORY_21100</name>
</gene>
<evidence type="ECO:0000256" key="2">
    <source>
        <dbReference type="ARBA" id="ARBA00006825"/>
    </source>
</evidence>
<dbReference type="GO" id="GO:0030145">
    <property type="term" value="F:manganese ion binding"/>
    <property type="evidence" value="ECO:0007669"/>
    <property type="project" value="TreeGrafter"/>
</dbReference>
<feature type="domain" description="1-deoxy-D-xylulose 5-phosphate reductoisomerase N-terminal" evidence="10">
    <location>
        <begin position="4"/>
        <end position="132"/>
    </location>
</feature>
<dbReference type="STRING" id="1450648.CLORY_21100"/>
<dbReference type="Pfam" id="PF02670">
    <property type="entry name" value="DXP_reductoisom"/>
    <property type="match status" value="1"/>
</dbReference>
<feature type="domain" description="1-deoxy-D-xylulose 5-phosphate reductoisomerase C-terminal" evidence="11">
    <location>
        <begin position="146"/>
        <end position="229"/>
    </location>
</feature>
<comment type="caution">
    <text evidence="9">Lacks conserved residue(s) required for the propagation of feature annotation.</text>
</comment>
<feature type="binding site" evidence="9">
    <location>
        <position position="125"/>
    </location>
    <ligand>
        <name>1-deoxy-D-xylulose 5-phosphate</name>
        <dbReference type="ChEBI" id="CHEBI:57792"/>
    </ligand>
</feature>
<dbReference type="SUPFAM" id="SSF69055">
    <property type="entry name" value="1-deoxy-D-xylulose-5-phosphate reductoisomerase, C-terminal domain"/>
    <property type="match status" value="1"/>
</dbReference>
<evidence type="ECO:0000256" key="7">
    <source>
        <dbReference type="ARBA" id="ARBA00023229"/>
    </source>
</evidence>
<evidence type="ECO:0000256" key="3">
    <source>
        <dbReference type="ARBA" id="ARBA00022723"/>
    </source>
</evidence>
<dbReference type="InterPro" id="IPR026877">
    <property type="entry name" value="DXPR_C"/>
</dbReference>
<evidence type="ECO:0000256" key="6">
    <source>
        <dbReference type="ARBA" id="ARBA00023211"/>
    </source>
</evidence>
<dbReference type="SUPFAM" id="SSF55347">
    <property type="entry name" value="Glyceraldehyde-3-phosphate dehydrogenase-like, C-terminal domain"/>
    <property type="match status" value="1"/>
</dbReference>
<dbReference type="PIRSF" id="PIRSF006205">
    <property type="entry name" value="Dxp_reductismrs"/>
    <property type="match status" value="1"/>
</dbReference>
<feature type="binding site" evidence="9">
    <location>
        <position position="12"/>
    </location>
    <ligand>
        <name>NADPH</name>
        <dbReference type="ChEBI" id="CHEBI:57783"/>
    </ligand>
</feature>
<comment type="caution">
    <text evidence="13">The sequence shown here is derived from an EMBL/GenBank/DDBJ whole genome shotgun (WGS) entry which is preliminary data.</text>
</comment>
<feature type="binding site" evidence="9">
    <location>
        <position position="199"/>
    </location>
    <ligand>
        <name>1-deoxy-D-xylulose 5-phosphate</name>
        <dbReference type="ChEBI" id="CHEBI:57792"/>
    </ligand>
</feature>
<evidence type="ECO:0000313" key="14">
    <source>
        <dbReference type="Proteomes" id="UP000190080"/>
    </source>
</evidence>
<dbReference type="InterPro" id="IPR036291">
    <property type="entry name" value="NAD(P)-bd_dom_sf"/>
</dbReference>
<dbReference type="Gene3D" id="1.10.1740.10">
    <property type="match status" value="1"/>
</dbReference>
<comment type="pathway">
    <text evidence="1 9">Isoprenoid biosynthesis; isopentenyl diphosphate biosynthesis via DXP pathway; isopentenyl diphosphate from 1-deoxy-D-xylulose 5-phosphate: step 1/6.</text>
</comment>
<feature type="binding site" evidence="9">
    <location>
        <position position="218"/>
    </location>
    <ligand>
        <name>1-deoxy-D-xylulose 5-phosphate</name>
        <dbReference type="ChEBI" id="CHEBI:57792"/>
    </ligand>
</feature>
<evidence type="ECO:0000259" key="12">
    <source>
        <dbReference type="Pfam" id="PF13288"/>
    </source>
</evidence>
<evidence type="ECO:0000256" key="9">
    <source>
        <dbReference type="HAMAP-Rule" id="MF_00183"/>
    </source>
</evidence>
<feature type="binding site" evidence="9">
    <location>
        <position position="124"/>
    </location>
    <ligand>
        <name>NADPH</name>
        <dbReference type="ChEBI" id="CHEBI:57783"/>
    </ligand>
</feature>
<evidence type="ECO:0000259" key="10">
    <source>
        <dbReference type="Pfam" id="PF02670"/>
    </source>
</evidence>
<feature type="binding site" evidence="9">
    <location>
        <position position="212"/>
    </location>
    <ligand>
        <name>1-deoxy-D-xylulose 5-phosphate</name>
        <dbReference type="ChEBI" id="CHEBI:57792"/>
    </ligand>
</feature>
<feature type="binding site" evidence="9">
    <location>
        <position position="221"/>
    </location>
    <ligand>
        <name>Mn(2+)</name>
        <dbReference type="ChEBI" id="CHEBI:29035"/>
    </ligand>
</feature>
<dbReference type="InterPro" id="IPR013512">
    <property type="entry name" value="DXP_reductoisomerase_N"/>
</dbReference>
<feature type="binding site" evidence="9">
    <location>
        <position position="221"/>
    </location>
    <ligand>
        <name>1-deoxy-D-xylulose 5-phosphate</name>
        <dbReference type="ChEBI" id="CHEBI:57792"/>
    </ligand>
</feature>
<dbReference type="Proteomes" id="UP000190080">
    <property type="component" value="Unassembled WGS sequence"/>
</dbReference>
<feature type="domain" description="DXP reductoisomerase C-terminal" evidence="12">
    <location>
        <begin position="261"/>
        <end position="375"/>
    </location>
</feature>
<feature type="binding site" evidence="9">
    <location>
        <position position="37"/>
    </location>
    <ligand>
        <name>NADPH</name>
        <dbReference type="ChEBI" id="CHEBI:57783"/>
    </ligand>
</feature>
<keyword evidence="6 9" id="KW-0464">Manganese</keyword>
<feature type="binding site" evidence="9">
    <location>
        <position position="13"/>
    </location>
    <ligand>
        <name>NADPH</name>
        <dbReference type="ChEBI" id="CHEBI:57783"/>
    </ligand>
</feature>
<feature type="binding site" evidence="9">
    <location>
        <position position="11"/>
    </location>
    <ligand>
        <name>NADPH</name>
        <dbReference type="ChEBI" id="CHEBI:57783"/>
    </ligand>
</feature>
<reference evidence="13 14" key="1">
    <citation type="submission" date="2017-03" db="EMBL/GenBank/DDBJ databases">
        <title>Genome sequence of Clostridium oryzae DSM 28571.</title>
        <authorList>
            <person name="Poehlein A."/>
            <person name="Daniel R."/>
        </authorList>
    </citation>
    <scope>NUCLEOTIDE SEQUENCE [LARGE SCALE GENOMIC DNA]</scope>
    <source>
        <strain evidence="13 14">DSM 28571</strain>
    </source>
</reference>
<keyword evidence="3 9" id="KW-0479">Metal-binding</keyword>
<dbReference type="OrthoDB" id="9806546at2"/>
<keyword evidence="13" id="KW-0413">Isomerase</keyword>
<dbReference type="PANTHER" id="PTHR30525:SF0">
    <property type="entry name" value="1-DEOXY-D-XYLULOSE 5-PHOSPHATE REDUCTOISOMERASE, CHLOROPLASTIC"/>
    <property type="match status" value="1"/>
</dbReference>
<feature type="binding site" evidence="9">
    <location>
        <position position="126"/>
    </location>
    <ligand>
        <name>NADPH</name>
        <dbReference type="ChEBI" id="CHEBI:57783"/>
    </ligand>
</feature>
<feature type="binding site" evidence="9">
    <location>
        <position position="152"/>
    </location>
    <ligand>
        <name>1-deoxy-D-xylulose 5-phosphate</name>
        <dbReference type="ChEBI" id="CHEBI:57792"/>
    </ligand>
</feature>
<keyword evidence="14" id="KW-1185">Reference proteome</keyword>
<feature type="binding site" evidence="9">
    <location>
        <position position="205"/>
    </location>
    <ligand>
        <name>NADPH</name>
        <dbReference type="ChEBI" id="CHEBI:57783"/>
    </ligand>
</feature>
<dbReference type="InterPro" id="IPR036169">
    <property type="entry name" value="DXPR_C_sf"/>
</dbReference>
<dbReference type="Pfam" id="PF08436">
    <property type="entry name" value="DXP_redisom_C"/>
    <property type="match status" value="1"/>
</dbReference>
<dbReference type="GO" id="GO:0030604">
    <property type="term" value="F:1-deoxy-D-xylulose-5-phosphate reductoisomerase activity"/>
    <property type="evidence" value="ECO:0007669"/>
    <property type="project" value="UniProtKB-UniRule"/>
</dbReference>
<feature type="binding site" evidence="9">
    <location>
        <position position="38"/>
    </location>
    <ligand>
        <name>NADPH</name>
        <dbReference type="ChEBI" id="CHEBI:57783"/>
    </ligand>
</feature>
<name>A0A1V4IPR4_9CLOT</name>
<comment type="similarity">
    <text evidence="2 9">Belongs to the DXR family.</text>
</comment>
<dbReference type="RefSeq" id="WP_079424054.1">
    <property type="nucleotide sequence ID" value="NZ_MZGV01000019.1"/>
</dbReference>
<accession>A0A1V4IPR4</accession>
<comment type="cofactor">
    <cofactor evidence="9">
        <name>Mg(2+)</name>
        <dbReference type="ChEBI" id="CHEBI:18420"/>
    </cofactor>
    <cofactor evidence="9">
        <name>Mn(2+)</name>
        <dbReference type="ChEBI" id="CHEBI:29035"/>
    </cofactor>
</comment>
<evidence type="ECO:0000256" key="4">
    <source>
        <dbReference type="ARBA" id="ARBA00022857"/>
    </source>
</evidence>
<dbReference type="InterPro" id="IPR003821">
    <property type="entry name" value="DXP_reductoisomerase"/>
</dbReference>
<dbReference type="EC" id="1.1.1.267" evidence="9"/>
<feature type="binding site" evidence="9">
    <location>
        <position position="151"/>
    </location>
    <ligand>
        <name>1-deoxy-D-xylulose 5-phosphate</name>
        <dbReference type="ChEBI" id="CHEBI:57792"/>
    </ligand>
</feature>
<keyword evidence="4 9" id="KW-0521">NADP</keyword>
<dbReference type="AlphaFoldDB" id="A0A1V4IPR4"/>
<dbReference type="PANTHER" id="PTHR30525">
    <property type="entry name" value="1-DEOXY-D-XYLULOSE 5-PHOSPHATE REDUCTOISOMERASE"/>
    <property type="match status" value="1"/>
</dbReference>
<evidence type="ECO:0000259" key="11">
    <source>
        <dbReference type="Pfam" id="PF08436"/>
    </source>
</evidence>
<evidence type="ECO:0000313" key="13">
    <source>
        <dbReference type="EMBL" id="OPJ61804.1"/>
    </source>
</evidence>
<keyword evidence="9" id="KW-0460">Magnesium</keyword>
<dbReference type="EMBL" id="MZGV01000019">
    <property type="protein sequence ID" value="OPJ61804.1"/>
    <property type="molecule type" value="Genomic_DNA"/>
</dbReference>
<feature type="binding site" evidence="9">
    <location>
        <position position="152"/>
    </location>
    <ligand>
        <name>Mn(2+)</name>
        <dbReference type="ChEBI" id="CHEBI:29035"/>
    </ligand>
</feature>
<dbReference type="Pfam" id="PF13288">
    <property type="entry name" value="DXPR_C"/>
    <property type="match status" value="1"/>
</dbReference>
<proteinExistence type="inferred from homology"/>
<dbReference type="SUPFAM" id="SSF51735">
    <property type="entry name" value="NAD(P)-binding Rossmann-fold domains"/>
    <property type="match status" value="1"/>
</dbReference>
<evidence type="ECO:0000256" key="8">
    <source>
        <dbReference type="ARBA" id="ARBA00048543"/>
    </source>
</evidence>